<dbReference type="RefSeq" id="WP_094786217.1">
    <property type="nucleotide sequence ID" value="NZ_NDXW01000001.1"/>
</dbReference>
<keyword evidence="3" id="KW-1185">Reference proteome</keyword>
<evidence type="ECO:0000259" key="1">
    <source>
        <dbReference type="Pfam" id="PF12697"/>
    </source>
</evidence>
<sequence>MQQPLNSTQHTLHWWSINPQQHKHSILFVHGGPGSHSHYFKNWVNQCQYFTQHFGWISYDQRGCGLSKPHDQYCHASNIDDFLLMLETFARNDVSISAIAAHSYGAKLVYDALLKKPDINKKIIFLGRSLRTDIPAKRNFMMDMILMKLFQKEDYKSIMASTEFDVNDPASLWDIKQKFRATLKNRDIRSLFYWSNFEAMEKFETLKAQCTLSDNDDIFKAVVNSIHKDSSTTPYYDVSKLKQQVLHIMGSHDFLMAGDVFQPTHRDNYTACVFSKSGHYPHFEEPTKFIETVHDFIKS</sequence>
<proteinExistence type="predicted"/>
<feature type="domain" description="AB hydrolase-1" evidence="1">
    <location>
        <begin position="26"/>
        <end position="291"/>
    </location>
</feature>
<protein>
    <submittedName>
        <fullName evidence="2">Alpha/beta hydrolase</fullName>
    </submittedName>
</protein>
<dbReference type="EMBL" id="NDXW01000001">
    <property type="protein sequence ID" value="RDH42762.1"/>
    <property type="molecule type" value="Genomic_DNA"/>
</dbReference>
<dbReference type="InterPro" id="IPR000073">
    <property type="entry name" value="AB_hydrolase_1"/>
</dbReference>
<comment type="caution">
    <text evidence="2">The sequence shown here is derived from an EMBL/GenBank/DDBJ whole genome shotgun (WGS) entry which is preliminary data.</text>
</comment>
<dbReference type="PANTHER" id="PTHR43798:SF33">
    <property type="entry name" value="HYDROLASE, PUTATIVE (AFU_ORTHOLOGUE AFUA_2G14860)-RELATED"/>
    <property type="match status" value="1"/>
</dbReference>
<reference evidence="2 3" key="1">
    <citation type="submission" date="2017-04" db="EMBL/GenBank/DDBJ databases">
        <title>Draft genome sequence of Zooshikella ganghwensis VG4 isolated from Red Sea sediments.</title>
        <authorList>
            <person name="Rehman Z."/>
            <person name="Alam I."/>
            <person name="Kamau A."/>
            <person name="Bajic V."/>
            <person name="Leiknes T."/>
        </authorList>
    </citation>
    <scope>NUCLEOTIDE SEQUENCE [LARGE SCALE GENOMIC DNA]</scope>
    <source>
        <strain evidence="2 3">VG4</strain>
    </source>
</reference>
<evidence type="ECO:0000313" key="3">
    <source>
        <dbReference type="Proteomes" id="UP000257039"/>
    </source>
</evidence>
<evidence type="ECO:0000313" key="2">
    <source>
        <dbReference type="EMBL" id="RDH42762.1"/>
    </source>
</evidence>
<dbReference type="AlphaFoldDB" id="A0A4P9VLM0"/>
<dbReference type="GO" id="GO:0016020">
    <property type="term" value="C:membrane"/>
    <property type="evidence" value="ECO:0007669"/>
    <property type="project" value="TreeGrafter"/>
</dbReference>
<accession>A0A4P9VLM0</accession>
<dbReference type="Pfam" id="PF12697">
    <property type="entry name" value="Abhydrolase_6"/>
    <property type="match status" value="1"/>
</dbReference>
<keyword evidence="2" id="KW-0378">Hydrolase</keyword>
<dbReference type="GO" id="GO:0016787">
    <property type="term" value="F:hydrolase activity"/>
    <property type="evidence" value="ECO:0007669"/>
    <property type="project" value="UniProtKB-KW"/>
</dbReference>
<dbReference type="InterPro" id="IPR029058">
    <property type="entry name" value="AB_hydrolase_fold"/>
</dbReference>
<gene>
    <name evidence="2" type="ORF">B9G39_04460</name>
</gene>
<dbReference type="PANTHER" id="PTHR43798">
    <property type="entry name" value="MONOACYLGLYCEROL LIPASE"/>
    <property type="match status" value="1"/>
</dbReference>
<name>A0A4P9VLM0_9GAMM</name>
<dbReference type="Gene3D" id="3.40.50.1820">
    <property type="entry name" value="alpha/beta hydrolase"/>
    <property type="match status" value="1"/>
</dbReference>
<dbReference type="SUPFAM" id="SSF53474">
    <property type="entry name" value="alpha/beta-Hydrolases"/>
    <property type="match status" value="1"/>
</dbReference>
<dbReference type="InterPro" id="IPR050266">
    <property type="entry name" value="AB_hydrolase_sf"/>
</dbReference>
<organism evidence="2 3">
    <name type="scientific">Zooshikella ganghwensis</name>
    <dbReference type="NCBI Taxonomy" id="202772"/>
    <lineage>
        <taxon>Bacteria</taxon>
        <taxon>Pseudomonadati</taxon>
        <taxon>Pseudomonadota</taxon>
        <taxon>Gammaproteobacteria</taxon>
        <taxon>Oceanospirillales</taxon>
        <taxon>Zooshikellaceae</taxon>
        <taxon>Zooshikella</taxon>
    </lineage>
</organism>
<dbReference type="Proteomes" id="UP000257039">
    <property type="component" value="Unassembled WGS sequence"/>
</dbReference>